<dbReference type="AlphaFoldDB" id="A0A401T579"/>
<dbReference type="Proteomes" id="UP000287033">
    <property type="component" value="Unassembled WGS sequence"/>
</dbReference>
<feature type="region of interest" description="Disordered" evidence="1">
    <location>
        <begin position="1"/>
        <end position="21"/>
    </location>
</feature>
<organism evidence="2 3">
    <name type="scientific">Chiloscyllium punctatum</name>
    <name type="common">Brownbanded bambooshark</name>
    <name type="synonym">Hemiscyllium punctatum</name>
    <dbReference type="NCBI Taxonomy" id="137246"/>
    <lineage>
        <taxon>Eukaryota</taxon>
        <taxon>Metazoa</taxon>
        <taxon>Chordata</taxon>
        <taxon>Craniata</taxon>
        <taxon>Vertebrata</taxon>
        <taxon>Chondrichthyes</taxon>
        <taxon>Elasmobranchii</taxon>
        <taxon>Galeomorphii</taxon>
        <taxon>Galeoidea</taxon>
        <taxon>Orectolobiformes</taxon>
        <taxon>Hemiscylliidae</taxon>
        <taxon>Chiloscyllium</taxon>
    </lineage>
</organism>
<protein>
    <submittedName>
        <fullName evidence="2">Uncharacterized protein</fullName>
    </submittedName>
</protein>
<gene>
    <name evidence="2" type="ORF">chiPu_0016277</name>
</gene>
<sequence length="87" mass="9623">MHAGIQAESRGGGERRRKSFSRCTLGYRWSPWEEESCFRGARWDIDGLPRRRKLVLAVRPGILAESLGGGCLYGWIVSLGSTLITGA</sequence>
<reference evidence="2 3" key="1">
    <citation type="journal article" date="2018" name="Nat. Ecol. Evol.">
        <title>Shark genomes provide insights into elasmobranch evolution and the origin of vertebrates.</title>
        <authorList>
            <person name="Hara Y"/>
            <person name="Yamaguchi K"/>
            <person name="Onimaru K"/>
            <person name="Kadota M"/>
            <person name="Koyanagi M"/>
            <person name="Keeley SD"/>
            <person name="Tatsumi K"/>
            <person name="Tanaka K"/>
            <person name="Motone F"/>
            <person name="Kageyama Y"/>
            <person name="Nozu R"/>
            <person name="Adachi N"/>
            <person name="Nishimura O"/>
            <person name="Nakagawa R"/>
            <person name="Tanegashima C"/>
            <person name="Kiyatake I"/>
            <person name="Matsumoto R"/>
            <person name="Murakumo K"/>
            <person name="Nishida K"/>
            <person name="Terakita A"/>
            <person name="Kuratani S"/>
            <person name="Sato K"/>
            <person name="Hyodo S Kuraku.S."/>
        </authorList>
    </citation>
    <scope>NUCLEOTIDE SEQUENCE [LARGE SCALE GENOMIC DNA]</scope>
</reference>
<comment type="caution">
    <text evidence="2">The sequence shown here is derived from an EMBL/GenBank/DDBJ whole genome shotgun (WGS) entry which is preliminary data.</text>
</comment>
<proteinExistence type="predicted"/>
<dbReference type="EMBL" id="BEZZ01001054">
    <property type="protein sequence ID" value="GCC37770.1"/>
    <property type="molecule type" value="Genomic_DNA"/>
</dbReference>
<evidence type="ECO:0000256" key="1">
    <source>
        <dbReference type="SAM" id="MobiDB-lite"/>
    </source>
</evidence>
<accession>A0A401T579</accession>
<keyword evidence="3" id="KW-1185">Reference proteome</keyword>
<name>A0A401T579_CHIPU</name>
<evidence type="ECO:0000313" key="2">
    <source>
        <dbReference type="EMBL" id="GCC37770.1"/>
    </source>
</evidence>
<evidence type="ECO:0000313" key="3">
    <source>
        <dbReference type="Proteomes" id="UP000287033"/>
    </source>
</evidence>